<dbReference type="AlphaFoldDB" id="A0AAV7QJY7"/>
<reference evidence="2" key="1">
    <citation type="journal article" date="2022" name="bioRxiv">
        <title>Sequencing and chromosome-scale assembly of the giantPleurodeles waltlgenome.</title>
        <authorList>
            <person name="Brown T."/>
            <person name="Elewa A."/>
            <person name="Iarovenko S."/>
            <person name="Subramanian E."/>
            <person name="Araus A.J."/>
            <person name="Petzold A."/>
            <person name="Susuki M."/>
            <person name="Suzuki K.-i.T."/>
            <person name="Hayashi T."/>
            <person name="Toyoda A."/>
            <person name="Oliveira C."/>
            <person name="Osipova E."/>
            <person name="Leigh N.D."/>
            <person name="Simon A."/>
            <person name="Yun M.H."/>
        </authorList>
    </citation>
    <scope>NUCLEOTIDE SEQUENCE</scope>
    <source>
        <strain evidence="2">20211129_DDA</strain>
        <tissue evidence="2">Liver</tissue>
    </source>
</reference>
<name>A0AAV7QJY7_PLEWA</name>
<dbReference type="EMBL" id="JANPWB010000010">
    <property type="protein sequence ID" value="KAJ1139637.1"/>
    <property type="molecule type" value="Genomic_DNA"/>
</dbReference>
<keyword evidence="3" id="KW-1185">Reference proteome</keyword>
<evidence type="ECO:0000313" key="3">
    <source>
        <dbReference type="Proteomes" id="UP001066276"/>
    </source>
</evidence>
<sequence length="117" mass="13223">MPGHVRREAAMRPRLTVLSCHRSHRGTATTTHPSQHTETTLDLDIQTDIGGLVIESGENLGSQKGIEGPHHAETGPQRKKYNWTPPLTEIYNISRDGFKILQHTVITQKQGYIKRQY</sequence>
<dbReference type="Proteomes" id="UP001066276">
    <property type="component" value="Chromosome 6"/>
</dbReference>
<protein>
    <submittedName>
        <fullName evidence="2">Uncharacterized protein</fullName>
    </submittedName>
</protein>
<evidence type="ECO:0000256" key="1">
    <source>
        <dbReference type="SAM" id="MobiDB-lite"/>
    </source>
</evidence>
<comment type="caution">
    <text evidence="2">The sequence shown here is derived from an EMBL/GenBank/DDBJ whole genome shotgun (WGS) entry which is preliminary data.</text>
</comment>
<gene>
    <name evidence="2" type="ORF">NDU88_006004</name>
</gene>
<evidence type="ECO:0000313" key="2">
    <source>
        <dbReference type="EMBL" id="KAJ1139637.1"/>
    </source>
</evidence>
<organism evidence="2 3">
    <name type="scientific">Pleurodeles waltl</name>
    <name type="common">Iberian ribbed newt</name>
    <dbReference type="NCBI Taxonomy" id="8319"/>
    <lineage>
        <taxon>Eukaryota</taxon>
        <taxon>Metazoa</taxon>
        <taxon>Chordata</taxon>
        <taxon>Craniata</taxon>
        <taxon>Vertebrata</taxon>
        <taxon>Euteleostomi</taxon>
        <taxon>Amphibia</taxon>
        <taxon>Batrachia</taxon>
        <taxon>Caudata</taxon>
        <taxon>Salamandroidea</taxon>
        <taxon>Salamandridae</taxon>
        <taxon>Pleurodelinae</taxon>
        <taxon>Pleurodeles</taxon>
    </lineage>
</organism>
<accession>A0AAV7QJY7</accession>
<feature type="region of interest" description="Disordered" evidence="1">
    <location>
        <begin position="59"/>
        <end position="83"/>
    </location>
</feature>
<proteinExistence type="predicted"/>